<dbReference type="InterPro" id="IPR036291">
    <property type="entry name" value="NAD(P)-bd_dom_sf"/>
</dbReference>
<dbReference type="Ensembl" id="ENSSTUT00000080729.1">
    <property type="protein sequence ID" value="ENSSTUP00000075950.1"/>
    <property type="gene ID" value="ENSSTUG00000033349.1"/>
</dbReference>
<dbReference type="OMA" id="IDHITNA"/>
<sequence length="190" mass="20095">MPATTRLISRLTQFASEGATVVVSVISEESDHIAAAVDVSSRECVEKLLTIQVINSCADTQTNSVCVAEGCETNPSIFPPISQATFLLTQAVGKALVASGAPKCSVITVGKVGNIEQANYSASKAVVEGTPWLWFITTPMTDKVPEKLTSMVPLERMGEPAGRNTIYTTLYAIDHITNAELGGKFTGDGE</sequence>
<dbReference type="Gene3D" id="3.40.50.720">
    <property type="entry name" value="NAD(P)-binding Rossmann-like Domain"/>
    <property type="match status" value="1"/>
</dbReference>
<dbReference type="InParanoid" id="A0A674BX79"/>
<proteinExistence type="predicted"/>
<dbReference type="SUPFAM" id="SSF51735">
    <property type="entry name" value="NAD(P)-binding Rossmann-fold domains"/>
    <property type="match status" value="1"/>
</dbReference>
<reference evidence="1" key="2">
    <citation type="submission" date="2025-09" db="UniProtKB">
        <authorList>
            <consortium name="Ensembl"/>
        </authorList>
    </citation>
    <scope>IDENTIFICATION</scope>
</reference>
<evidence type="ECO:0000313" key="2">
    <source>
        <dbReference type="Proteomes" id="UP000472277"/>
    </source>
</evidence>
<dbReference type="GeneTree" id="ENSGT00990000212860"/>
<dbReference type="Proteomes" id="UP000472277">
    <property type="component" value="Chromosome 34"/>
</dbReference>
<protein>
    <submittedName>
        <fullName evidence="1">Uncharacterized protein</fullName>
    </submittedName>
</protein>
<keyword evidence="2" id="KW-1185">Reference proteome</keyword>
<accession>A0A674BX79</accession>
<reference evidence="1" key="1">
    <citation type="submission" date="2025-08" db="UniProtKB">
        <authorList>
            <consortium name="Ensembl"/>
        </authorList>
    </citation>
    <scope>IDENTIFICATION</scope>
</reference>
<evidence type="ECO:0000313" key="1">
    <source>
        <dbReference type="Ensembl" id="ENSSTUP00000075950.1"/>
    </source>
</evidence>
<name>A0A674BX79_SALTR</name>
<organism evidence="1 2">
    <name type="scientific">Salmo trutta</name>
    <name type="common">Brown trout</name>
    <dbReference type="NCBI Taxonomy" id="8032"/>
    <lineage>
        <taxon>Eukaryota</taxon>
        <taxon>Metazoa</taxon>
        <taxon>Chordata</taxon>
        <taxon>Craniata</taxon>
        <taxon>Vertebrata</taxon>
        <taxon>Euteleostomi</taxon>
        <taxon>Actinopterygii</taxon>
        <taxon>Neopterygii</taxon>
        <taxon>Teleostei</taxon>
        <taxon>Protacanthopterygii</taxon>
        <taxon>Salmoniformes</taxon>
        <taxon>Salmonidae</taxon>
        <taxon>Salmoninae</taxon>
        <taxon>Salmo</taxon>
    </lineage>
</organism>
<dbReference type="AlphaFoldDB" id="A0A674BX79"/>